<comment type="caution">
    <text evidence="4">The sequence shown here is derived from an EMBL/GenBank/DDBJ whole genome shotgun (WGS) entry which is preliminary data.</text>
</comment>
<accession>A0A2W5MI50</accession>
<dbReference type="AlphaFoldDB" id="A0A2W5MI50"/>
<organism evidence="4 5">
    <name type="scientific">Ancylobacter novellus</name>
    <name type="common">Thiobacillus novellus</name>
    <dbReference type="NCBI Taxonomy" id="921"/>
    <lineage>
        <taxon>Bacteria</taxon>
        <taxon>Pseudomonadati</taxon>
        <taxon>Pseudomonadota</taxon>
        <taxon>Alphaproteobacteria</taxon>
        <taxon>Hyphomicrobiales</taxon>
        <taxon>Xanthobacteraceae</taxon>
        <taxon>Ancylobacter</taxon>
    </lineage>
</organism>
<dbReference type="PANTHER" id="PTHR45674:SF4">
    <property type="entry name" value="DNA LIGASE 1"/>
    <property type="match status" value="1"/>
</dbReference>
<evidence type="ECO:0000313" key="5">
    <source>
        <dbReference type="Proteomes" id="UP000249577"/>
    </source>
</evidence>
<dbReference type="GO" id="GO:0005524">
    <property type="term" value="F:ATP binding"/>
    <property type="evidence" value="ECO:0007669"/>
    <property type="project" value="InterPro"/>
</dbReference>
<gene>
    <name evidence="4" type="ORF">DI565_07775</name>
</gene>
<keyword evidence="2 4" id="KW-0436">Ligase</keyword>
<dbReference type="Gene3D" id="3.30.470.30">
    <property type="entry name" value="DNA ligase/mRNA capping enzyme"/>
    <property type="match status" value="1"/>
</dbReference>
<protein>
    <submittedName>
        <fullName evidence="4">ATP-dependent DNA ligase</fullName>
    </submittedName>
</protein>
<dbReference type="InterPro" id="IPR012310">
    <property type="entry name" value="DNA_ligase_ATP-dep_cent"/>
</dbReference>
<name>A0A2W5MI50_ANCNO</name>
<dbReference type="PROSITE" id="PS50160">
    <property type="entry name" value="DNA_LIGASE_A3"/>
    <property type="match status" value="1"/>
</dbReference>
<reference evidence="4 5" key="1">
    <citation type="submission" date="2017-08" db="EMBL/GenBank/DDBJ databases">
        <title>Infants hospitalized years apart are colonized by the same room-sourced microbial strains.</title>
        <authorList>
            <person name="Brooks B."/>
            <person name="Olm M.R."/>
            <person name="Firek B.A."/>
            <person name="Baker R."/>
            <person name="Thomas B.C."/>
            <person name="Morowitz M.J."/>
            <person name="Banfield J.F."/>
        </authorList>
    </citation>
    <scope>NUCLEOTIDE SEQUENCE [LARGE SCALE GENOMIC DNA]</scope>
    <source>
        <strain evidence="4">S2_005_003_R2_43</strain>
    </source>
</reference>
<evidence type="ECO:0000259" key="3">
    <source>
        <dbReference type="PROSITE" id="PS50160"/>
    </source>
</evidence>
<dbReference type="EMBL" id="QFPN01000003">
    <property type="protein sequence ID" value="PZQ17253.1"/>
    <property type="molecule type" value="Genomic_DNA"/>
</dbReference>
<comment type="similarity">
    <text evidence="1">Belongs to the ATP-dependent DNA ligase family.</text>
</comment>
<sequence>MARNPRRPREIKRSTEAADAAVVSRPVVRRHDPRQAELFRTEFIPPCKPTLVTDPPTAKGWAFEIKHDGYRMQAHVNAGTVRLFTKSGLDWAERVPKIRSTLERLPVEAAVIDAEAVMVGEDGISDFFALHSALAKKRAPHAFLYAFDLLHLDGQDLRELPLDERRLLLEDLLLRAGEPEAIRFSENVDGDPGDVVAAACRMGLEGVVAKRQDAHYRSGPSKSWLKVKCTQVGTFGVTAYLPGSRSLDLAELKDGDLVSVGSVGAGLSERAADVIRARIAAEGFALVKVECRGRTPSGNLRHPALKGVASG</sequence>
<dbReference type="GO" id="GO:0006310">
    <property type="term" value="P:DNA recombination"/>
    <property type="evidence" value="ECO:0007669"/>
    <property type="project" value="InterPro"/>
</dbReference>
<dbReference type="InterPro" id="IPR050191">
    <property type="entry name" value="ATP-dep_DNA_ligase"/>
</dbReference>
<dbReference type="GO" id="GO:0003910">
    <property type="term" value="F:DNA ligase (ATP) activity"/>
    <property type="evidence" value="ECO:0007669"/>
    <property type="project" value="InterPro"/>
</dbReference>
<evidence type="ECO:0000256" key="2">
    <source>
        <dbReference type="ARBA" id="ARBA00022598"/>
    </source>
</evidence>
<feature type="domain" description="ATP-dependent DNA ligase family profile" evidence="3">
    <location>
        <begin position="135"/>
        <end position="266"/>
    </location>
</feature>
<evidence type="ECO:0000256" key="1">
    <source>
        <dbReference type="ARBA" id="ARBA00007572"/>
    </source>
</evidence>
<dbReference type="Gene3D" id="3.30.1490.70">
    <property type="match status" value="1"/>
</dbReference>
<dbReference type="GO" id="GO:0006281">
    <property type="term" value="P:DNA repair"/>
    <property type="evidence" value="ECO:0007669"/>
    <property type="project" value="InterPro"/>
</dbReference>
<dbReference type="SUPFAM" id="SSF56091">
    <property type="entry name" value="DNA ligase/mRNA capping enzyme, catalytic domain"/>
    <property type="match status" value="1"/>
</dbReference>
<evidence type="ECO:0000313" key="4">
    <source>
        <dbReference type="EMBL" id="PZQ17253.1"/>
    </source>
</evidence>
<dbReference type="CDD" id="cd07906">
    <property type="entry name" value="Adenylation_DNA_ligase_LigD_LigC"/>
    <property type="match status" value="1"/>
</dbReference>
<proteinExistence type="inferred from homology"/>
<dbReference type="PANTHER" id="PTHR45674">
    <property type="entry name" value="DNA LIGASE 1/3 FAMILY MEMBER"/>
    <property type="match status" value="1"/>
</dbReference>
<dbReference type="Proteomes" id="UP000249577">
    <property type="component" value="Unassembled WGS sequence"/>
</dbReference>
<dbReference type="Pfam" id="PF01068">
    <property type="entry name" value="DNA_ligase_A_M"/>
    <property type="match status" value="1"/>
</dbReference>